<feature type="transmembrane region" description="Helical" evidence="2">
    <location>
        <begin position="185"/>
        <end position="206"/>
    </location>
</feature>
<name>A0A811PGF7_9POAL</name>
<keyword evidence="4" id="KW-1185">Reference proteome</keyword>
<evidence type="ECO:0000256" key="2">
    <source>
        <dbReference type="SAM" id="Phobius"/>
    </source>
</evidence>
<evidence type="ECO:0000313" key="4">
    <source>
        <dbReference type="Proteomes" id="UP000604825"/>
    </source>
</evidence>
<protein>
    <submittedName>
        <fullName evidence="3">Uncharacterized protein</fullName>
    </submittedName>
</protein>
<proteinExistence type="predicted"/>
<dbReference type="OrthoDB" id="692043at2759"/>
<reference evidence="3" key="1">
    <citation type="submission" date="2020-10" db="EMBL/GenBank/DDBJ databases">
        <authorList>
            <person name="Han B."/>
            <person name="Lu T."/>
            <person name="Zhao Q."/>
            <person name="Huang X."/>
            <person name="Zhao Y."/>
        </authorList>
    </citation>
    <scope>NUCLEOTIDE SEQUENCE</scope>
</reference>
<dbReference type="EMBL" id="CAJGYO010000006">
    <property type="protein sequence ID" value="CAD6240197.1"/>
    <property type="molecule type" value="Genomic_DNA"/>
</dbReference>
<organism evidence="3 4">
    <name type="scientific">Miscanthus lutarioriparius</name>
    <dbReference type="NCBI Taxonomy" id="422564"/>
    <lineage>
        <taxon>Eukaryota</taxon>
        <taxon>Viridiplantae</taxon>
        <taxon>Streptophyta</taxon>
        <taxon>Embryophyta</taxon>
        <taxon>Tracheophyta</taxon>
        <taxon>Spermatophyta</taxon>
        <taxon>Magnoliopsida</taxon>
        <taxon>Liliopsida</taxon>
        <taxon>Poales</taxon>
        <taxon>Poaceae</taxon>
        <taxon>PACMAD clade</taxon>
        <taxon>Panicoideae</taxon>
        <taxon>Andropogonodae</taxon>
        <taxon>Andropogoneae</taxon>
        <taxon>Saccharinae</taxon>
        <taxon>Miscanthus</taxon>
    </lineage>
</organism>
<accession>A0A811PGF7</accession>
<sequence length="243" mass="24655">MDLSSVIRPALHRITSTFASTNSSYGGFISRVLSFTGSFNDRTSLLHEHDAELGPTQTEETRSAPPPPQAPEAAALAASSVTTAAGHPFDIEAGTTPLAPTGTAPEGPAEGQEEPAATEVDAESRRVGKSVQTVCLFAASASLVLFANLPNNKQQPGGAAPPASAAVGLHGGGAAAATLLYSADMAFISLGFFSSLGLSMFSIVARPGEAAVARVQKWGMVVAVASVVVAFSLRVCMMLAAAA</sequence>
<dbReference type="AlphaFoldDB" id="A0A811PGF7"/>
<keyword evidence="2" id="KW-0812">Transmembrane</keyword>
<evidence type="ECO:0000256" key="1">
    <source>
        <dbReference type="SAM" id="MobiDB-lite"/>
    </source>
</evidence>
<evidence type="ECO:0000313" key="3">
    <source>
        <dbReference type="EMBL" id="CAD6240197.1"/>
    </source>
</evidence>
<keyword evidence="2" id="KW-1133">Transmembrane helix</keyword>
<gene>
    <name evidence="3" type="ORF">NCGR_LOCUS26858</name>
</gene>
<comment type="caution">
    <text evidence="3">The sequence shown here is derived from an EMBL/GenBank/DDBJ whole genome shotgun (WGS) entry which is preliminary data.</text>
</comment>
<feature type="compositionally biased region" description="Low complexity" evidence="1">
    <location>
        <begin position="71"/>
        <end position="85"/>
    </location>
</feature>
<feature type="transmembrane region" description="Helical" evidence="2">
    <location>
        <begin position="218"/>
        <end position="242"/>
    </location>
</feature>
<feature type="region of interest" description="Disordered" evidence="1">
    <location>
        <begin position="53"/>
        <end position="124"/>
    </location>
</feature>
<keyword evidence="2" id="KW-0472">Membrane</keyword>
<dbReference type="Proteomes" id="UP000604825">
    <property type="component" value="Unassembled WGS sequence"/>
</dbReference>
<feature type="compositionally biased region" description="Low complexity" evidence="1">
    <location>
        <begin position="92"/>
        <end position="119"/>
    </location>
</feature>